<evidence type="ECO:0000256" key="1">
    <source>
        <dbReference type="ARBA" id="ARBA00004141"/>
    </source>
</evidence>
<feature type="transmembrane region" description="Helical" evidence="5">
    <location>
        <begin position="42"/>
        <end position="61"/>
    </location>
</feature>
<dbReference type="EMBL" id="JBHSWW010000638">
    <property type="protein sequence ID" value="MFC6755240.1"/>
    <property type="molecule type" value="Genomic_DNA"/>
</dbReference>
<dbReference type="InterPro" id="IPR002657">
    <property type="entry name" value="BilAc:Na_symport/Acr3"/>
</dbReference>
<name>A0ABD5SE66_9EURY</name>
<sequence>MGEGSIVTLVLPYLLALVMAGMGMTLRPEDFFRVWENREKMVVILIAQLVFLPVCGLLLLLCLKDQPALALGLVLLSACPGGTTSNLFSHLARANVALSISLTSVAGIITVLTIPLWVNIALWLLADSGSGWSLPFVDTLQSLVIYTLLPVLVGMQIKWHWPRFALAAEKP</sequence>
<dbReference type="Pfam" id="PF01758">
    <property type="entry name" value="SBF"/>
    <property type="match status" value="1"/>
</dbReference>
<dbReference type="AlphaFoldDB" id="A0ABD5SE66"/>
<dbReference type="GO" id="GO:0016020">
    <property type="term" value="C:membrane"/>
    <property type="evidence" value="ECO:0007669"/>
    <property type="project" value="UniProtKB-SubCell"/>
</dbReference>
<dbReference type="InterPro" id="IPR004710">
    <property type="entry name" value="Bilac:Na_transpt"/>
</dbReference>
<dbReference type="PANTHER" id="PTHR10361:SF24">
    <property type="entry name" value="P3 PROTEIN"/>
    <property type="match status" value="1"/>
</dbReference>
<gene>
    <name evidence="6" type="ORF">ACFQEU_17470</name>
</gene>
<keyword evidence="3 5" id="KW-1133">Transmembrane helix</keyword>
<protein>
    <submittedName>
        <fullName evidence="6">Bile acid:sodium symporter family protein</fullName>
    </submittedName>
</protein>
<feature type="non-terminal residue" evidence="6">
    <location>
        <position position="171"/>
    </location>
</feature>
<feature type="transmembrane region" description="Helical" evidence="5">
    <location>
        <begin position="6"/>
        <end position="26"/>
    </location>
</feature>
<evidence type="ECO:0000256" key="3">
    <source>
        <dbReference type="ARBA" id="ARBA00022989"/>
    </source>
</evidence>
<feature type="transmembrane region" description="Helical" evidence="5">
    <location>
        <begin position="100"/>
        <end position="126"/>
    </location>
</feature>
<dbReference type="PANTHER" id="PTHR10361">
    <property type="entry name" value="SODIUM-BILE ACID COTRANSPORTER"/>
    <property type="match status" value="1"/>
</dbReference>
<comment type="caution">
    <text evidence="6">The sequence shown here is derived from an EMBL/GenBank/DDBJ whole genome shotgun (WGS) entry which is preliminary data.</text>
</comment>
<evidence type="ECO:0000256" key="5">
    <source>
        <dbReference type="SAM" id="Phobius"/>
    </source>
</evidence>
<keyword evidence="2 5" id="KW-0812">Transmembrane</keyword>
<comment type="subcellular location">
    <subcellularLocation>
        <location evidence="1">Membrane</location>
        <topology evidence="1">Multi-pass membrane protein</topology>
    </subcellularLocation>
</comment>
<organism evidence="6 7">
    <name type="scientific">Halorubrum tibetense</name>
    <dbReference type="NCBI Taxonomy" id="175631"/>
    <lineage>
        <taxon>Archaea</taxon>
        <taxon>Methanobacteriati</taxon>
        <taxon>Methanobacteriota</taxon>
        <taxon>Stenosarchaea group</taxon>
        <taxon>Halobacteria</taxon>
        <taxon>Halobacteriales</taxon>
        <taxon>Haloferacaceae</taxon>
        <taxon>Halorubrum</taxon>
    </lineage>
</organism>
<dbReference type="Proteomes" id="UP001596442">
    <property type="component" value="Unassembled WGS sequence"/>
</dbReference>
<proteinExistence type="predicted"/>
<dbReference type="Gene3D" id="1.20.1530.20">
    <property type="match status" value="1"/>
</dbReference>
<keyword evidence="4 5" id="KW-0472">Membrane</keyword>
<dbReference type="InterPro" id="IPR038770">
    <property type="entry name" value="Na+/solute_symporter_sf"/>
</dbReference>
<reference evidence="6 7" key="1">
    <citation type="journal article" date="2019" name="Int. J. Syst. Evol. Microbiol.">
        <title>The Global Catalogue of Microorganisms (GCM) 10K type strain sequencing project: providing services to taxonomists for standard genome sequencing and annotation.</title>
        <authorList>
            <consortium name="The Broad Institute Genomics Platform"/>
            <consortium name="The Broad Institute Genome Sequencing Center for Infectious Disease"/>
            <person name="Wu L."/>
            <person name="Ma J."/>
        </authorList>
    </citation>
    <scope>NUCLEOTIDE SEQUENCE [LARGE SCALE GENOMIC DNA]</scope>
    <source>
        <strain evidence="6 7">CGMCC 1.3239</strain>
    </source>
</reference>
<evidence type="ECO:0000313" key="6">
    <source>
        <dbReference type="EMBL" id="MFC6755240.1"/>
    </source>
</evidence>
<keyword evidence="7" id="KW-1185">Reference proteome</keyword>
<evidence type="ECO:0000256" key="4">
    <source>
        <dbReference type="ARBA" id="ARBA00023136"/>
    </source>
</evidence>
<feature type="transmembrane region" description="Helical" evidence="5">
    <location>
        <begin position="132"/>
        <end position="153"/>
    </location>
</feature>
<evidence type="ECO:0000256" key="2">
    <source>
        <dbReference type="ARBA" id="ARBA00022692"/>
    </source>
</evidence>
<dbReference type="RefSeq" id="WP_379784216.1">
    <property type="nucleotide sequence ID" value="NZ_JBHSWW010000638.1"/>
</dbReference>
<evidence type="ECO:0000313" key="7">
    <source>
        <dbReference type="Proteomes" id="UP001596442"/>
    </source>
</evidence>
<accession>A0ABD5SE66</accession>